<dbReference type="GO" id="GO:0016791">
    <property type="term" value="F:phosphatase activity"/>
    <property type="evidence" value="ECO:0007669"/>
    <property type="project" value="TreeGrafter"/>
</dbReference>
<dbReference type="PANTHER" id="PTHR48100:SF1">
    <property type="entry name" value="HISTIDINE PHOSPHATASE FAMILY PROTEIN-RELATED"/>
    <property type="match status" value="1"/>
</dbReference>
<protein>
    <submittedName>
        <fullName evidence="6">Bifunctional RNase H/acid phosphatase</fullName>
    </submittedName>
</protein>
<sequence>MKVTIEADGGSRGNPGPAGYGAVVRSDTGEVLAERLGRLGVTTNNVAEYTGLIEGLRAAAEVGADEVEVRMDSKLVVEQMSGRWQIKHPGLRPLAEQAGQLARAFRVVRYSWIPRERNKHADRLANAAMDGKDAPDPPAAAVPPVEAAPVAGPDSPGRAAARAAAAAAAASSGAGSSAAGASAPVIASAVGASSDVDAPAEGPRSWAPPTTGSPLRMVLVRHGETPYTIEKRYSGRSDIPLSESGRDQAARAAGRVRALAPDLAVAVSSPLRRCLETAAALGTVFGGLETVVEPDLVECDFGEWDGMTFAEVRAAYPNELDRWLASPLVAPPGGESMQQVTIRVRRALRRLQQQYAGQQIAVVSHVTPIKSLLRDALAAGDTFMYRLYLDPAGVSVVDSWPDGGVAVRTVNDTSHLAP</sequence>
<feature type="active site" description="Proton donor/acceptor" evidence="2">
    <location>
        <position position="298"/>
    </location>
</feature>
<dbReference type="RefSeq" id="WP_373318799.1">
    <property type="nucleotide sequence ID" value="NZ_BAAAVW010000012.1"/>
</dbReference>
<feature type="region of interest" description="Disordered" evidence="4">
    <location>
        <begin position="128"/>
        <end position="157"/>
    </location>
</feature>
<dbReference type="EMBL" id="BONQ01000060">
    <property type="protein sequence ID" value="GIG46066.1"/>
    <property type="molecule type" value="Genomic_DNA"/>
</dbReference>
<dbReference type="AlphaFoldDB" id="A0A919PJS9"/>
<dbReference type="Gene3D" id="3.30.420.10">
    <property type="entry name" value="Ribonuclease H-like superfamily/Ribonuclease H"/>
    <property type="match status" value="1"/>
</dbReference>
<dbReference type="SUPFAM" id="SSF53254">
    <property type="entry name" value="Phosphoglycerate mutase-like"/>
    <property type="match status" value="1"/>
</dbReference>
<dbReference type="InterPro" id="IPR014636">
    <property type="entry name" value="RNaseH/PGlycerate_mutase"/>
</dbReference>
<dbReference type="Pfam" id="PF00300">
    <property type="entry name" value="His_Phos_1"/>
    <property type="match status" value="1"/>
</dbReference>
<evidence type="ECO:0000313" key="6">
    <source>
        <dbReference type="EMBL" id="GIG46066.1"/>
    </source>
</evidence>
<dbReference type="InterPro" id="IPR013078">
    <property type="entry name" value="His_Pase_superF_clade-1"/>
</dbReference>
<reference evidence="6" key="1">
    <citation type="submission" date="2021-01" db="EMBL/GenBank/DDBJ databases">
        <title>Whole genome shotgun sequence of Dactylosporangium siamense NBRC 106093.</title>
        <authorList>
            <person name="Komaki H."/>
            <person name="Tamura T."/>
        </authorList>
    </citation>
    <scope>NUCLEOTIDE SEQUENCE</scope>
    <source>
        <strain evidence="6">NBRC 106093</strain>
    </source>
</reference>
<dbReference type="PIRSF" id="PIRSF036922">
    <property type="entry name" value="RNaseH_PGAM"/>
    <property type="match status" value="1"/>
</dbReference>
<evidence type="ECO:0000256" key="2">
    <source>
        <dbReference type="PIRSR" id="PIRSR613078-1"/>
    </source>
</evidence>
<dbReference type="SMART" id="SM00855">
    <property type="entry name" value="PGAM"/>
    <property type="match status" value="1"/>
</dbReference>
<evidence type="ECO:0000313" key="7">
    <source>
        <dbReference type="Proteomes" id="UP000660611"/>
    </source>
</evidence>
<dbReference type="CDD" id="cd09279">
    <property type="entry name" value="RNase_HI_like"/>
    <property type="match status" value="1"/>
</dbReference>
<dbReference type="PANTHER" id="PTHR48100">
    <property type="entry name" value="BROAD-SPECIFICITY PHOSPHATASE YOR283W-RELATED"/>
    <property type="match status" value="1"/>
</dbReference>
<feature type="active site" description="Proton donor/acceptor; for phosphatase activity" evidence="1">
    <location>
        <position position="298"/>
    </location>
</feature>
<evidence type="ECO:0000256" key="3">
    <source>
        <dbReference type="PIRSR" id="PIRSR613078-2"/>
    </source>
</evidence>
<comment type="caution">
    <text evidence="6">The sequence shown here is derived from an EMBL/GenBank/DDBJ whole genome shotgun (WGS) entry which is preliminary data.</text>
</comment>
<dbReference type="InterPro" id="IPR050275">
    <property type="entry name" value="PGM_Phosphatase"/>
</dbReference>
<dbReference type="InterPro" id="IPR012337">
    <property type="entry name" value="RNaseH-like_sf"/>
</dbReference>
<organism evidence="6 7">
    <name type="scientific">Dactylosporangium siamense</name>
    <dbReference type="NCBI Taxonomy" id="685454"/>
    <lineage>
        <taxon>Bacteria</taxon>
        <taxon>Bacillati</taxon>
        <taxon>Actinomycetota</taxon>
        <taxon>Actinomycetes</taxon>
        <taxon>Micromonosporales</taxon>
        <taxon>Micromonosporaceae</taxon>
        <taxon>Dactylosporangium</taxon>
    </lineage>
</organism>
<feature type="compositionally biased region" description="Low complexity" evidence="4">
    <location>
        <begin position="142"/>
        <end position="157"/>
    </location>
</feature>
<dbReference type="Pfam" id="PF13456">
    <property type="entry name" value="RVT_3"/>
    <property type="match status" value="1"/>
</dbReference>
<dbReference type="InterPro" id="IPR036397">
    <property type="entry name" value="RNaseH_sf"/>
</dbReference>
<feature type="binding site" evidence="3">
    <location>
        <position position="273"/>
    </location>
    <ligand>
        <name>substrate</name>
    </ligand>
</feature>
<dbReference type="Proteomes" id="UP000660611">
    <property type="component" value="Unassembled WGS sequence"/>
</dbReference>
<dbReference type="InterPro" id="IPR029033">
    <property type="entry name" value="His_PPase_superfam"/>
</dbReference>
<evidence type="ECO:0000259" key="5">
    <source>
        <dbReference type="PROSITE" id="PS50879"/>
    </source>
</evidence>
<name>A0A919PJS9_9ACTN</name>
<dbReference type="GO" id="GO:0005737">
    <property type="term" value="C:cytoplasm"/>
    <property type="evidence" value="ECO:0007669"/>
    <property type="project" value="TreeGrafter"/>
</dbReference>
<dbReference type="GO" id="GO:0003676">
    <property type="term" value="F:nucleic acid binding"/>
    <property type="evidence" value="ECO:0007669"/>
    <property type="project" value="InterPro"/>
</dbReference>
<gene>
    <name evidence="6" type="ORF">Dsi01nite_041070</name>
</gene>
<dbReference type="Gene3D" id="3.40.50.1240">
    <property type="entry name" value="Phosphoglycerate mutase-like"/>
    <property type="match status" value="1"/>
</dbReference>
<dbReference type="PROSITE" id="PS50879">
    <property type="entry name" value="RNASE_H_1"/>
    <property type="match status" value="1"/>
</dbReference>
<feature type="active site" description="Tele-phosphohistidine intermediate" evidence="1">
    <location>
        <position position="222"/>
    </location>
</feature>
<accession>A0A919PJS9</accession>
<keyword evidence="7" id="KW-1185">Reference proteome</keyword>
<feature type="domain" description="RNase H type-1" evidence="5">
    <location>
        <begin position="1"/>
        <end position="130"/>
    </location>
</feature>
<evidence type="ECO:0000256" key="1">
    <source>
        <dbReference type="PIRSR" id="PIRSR036922-1"/>
    </source>
</evidence>
<proteinExistence type="predicted"/>
<dbReference type="NCBIfam" id="NF005567">
    <property type="entry name" value="PRK07238.1"/>
    <property type="match status" value="1"/>
</dbReference>
<dbReference type="GO" id="GO:0004523">
    <property type="term" value="F:RNA-DNA hybrid ribonuclease activity"/>
    <property type="evidence" value="ECO:0007669"/>
    <property type="project" value="InterPro"/>
</dbReference>
<dbReference type="CDD" id="cd07067">
    <property type="entry name" value="HP_PGM_like"/>
    <property type="match status" value="1"/>
</dbReference>
<dbReference type="SUPFAM" id="SSF53098">
    <property type="entry name" value="Ribonuclease H-like"/>
    <property type="match status" value="1"/>
</dbReference>
<evidence type="ECO:0000256" key="4">
    <source>
        <dbReference type="SAM" id="MobiDB-lite"/>
    </source>
</evidence>
<dbReference type="InterPro" id="IPR002156">
    <property type="entry name" value="RNaseH_domain"/>
</dbReference>